<evidence type="ECO:0000313" key="8">
    <source>
        <dbReference type="Proteomes" id="UP000240811"/>
    </source>
</evidence>
<evidence type="ECO:0000256" key="5">
    <source>
        <dbReference type="HAMAP-Rule" id="MF_00651"/>
    </source>
</evidence>
<dbReference type="AlphaFoldDB" id="A0A2T4VW99"/>
<comment type="caution">
    <text evidence="7">The sequence shown here is derived from an EMBL/GenBank/DDBJ whole genome shotgun (WGS) entry which is preliminary data.</text>
</comment>
<dbReference type="PANTHER" id="PTHR33317:SF4">
    <property type="entry name" value="POLYNUCLEOTIDYL TRANSFERASE, RIBONUCLEASE H-LIKE SUPERFAMILY PROTEIN"/>
    <property type="match status" value="1"/>
</dbReference>
<keyword evidence="2 5" id="KW-0690">Ribosome biogenesis</keyword>
<gene>
    <name evidence="7" type="ORF">C4617_05755</name>
</gene>
<proteinExistence type="inferred from homology"/>
<feature type="domain" description="YqgF/RNase H-like" evidence="6">
    <location>
        <begin position="17"/>
        <end position="117"/>
    </location>
</feature>
<dbReference type="EMBL" id="PSQJ01000014">
    <property type="protein sequence ID" value="PTL86056.1"/>
    <property type="molecule type" value="Genomic_DNA"/>
</dbReference>
<evidence type="ECO:0000259" key="6">
    <source>
        <dbReference type="SMART" id="SM00732"/>
    </source>
</evidence>
<protein>
    <recommendedName>
        <fullName evidence="5">Putative pre-16S rRNA nuclease</fullName>
        <ecNumber evidence="5">3.1.-.-</ecNumber>
    </recommendedName>
</protein>
<reference evidence="8" key="1">
    <citation type="submission" date="2018-02" db="EMBL/GenBank/DDBJ databases">
        <title>Genome sequence of Candidatus Liberibacter europaeus.</title>
        <authorList>
            <person name="Frampton R.A."/>
            <person name="Thompson S.M."/>
            <person name="David C."/>
            <person name="Addison S.M."/>
            <person name="Smith G.R."/>
        </authorList>
    </citation>
    <scope>NUCLEOTIDE SEQUENCE [LARGE SCALE GENOMIC DNA]</scope>
</reference>
<organism evidence="7 8">
    <name type="scientific">Candidatus Liberibacter europaeus</name>
    <dbReference type="NCBI Taxonomy" id="744859"/>
    <lineage>
        <taxon>Bacteria</taxon>
        <taxon>Pseudomonadati</taxon>
        <taxon>Pseudomonadota</taxon>
        <taxon>Alphaproteobacteria</taxon>
        <taxon>Hyphomicrobiales</taxon>
        <taxon>Rhizobiaceae</taxon>
        <taxon>Liberibacter</taxon>
    </lineage>
</organism>
<evidence type="ECO:0000313" key="7">
    <source>
        <dbReference type="EMBL" id="PTL86056.1"/>
    </source>
</evidence>
<name>A0A2T4VW99_9HYPH</name>
<dbReference type="NCBIfam" id="TIGR00250">
    <property type="entry name" value="RNAse_H_YqgF"/>
    <property type="match status" value="1"/>
</dbReference>
<dbReference type="Gene3D" id="3.30.420.140">
    <property type="entry name" value="YqgF/RNase H-like domain"/>
    <property type="match status" value="1"/>
</dbReference>
<keyword evidence="1 5" id="KW-0963">Cytoplasm</keyword>
<sequence length="156" mass="17481">MSVILVEDLVNYLKSNQPIASIDLGSKNIGIAISDSGRRFANPRPLLVRKKISQTASDLLFFANKENIAAFVIGMPFNMDGSEGPRAQSTRAFVRNISDIINIPFVFWDERLSTVSANRILIDMDISRKKRSKKVDSMSASLILQEVLDRIHMLQT</sequence>
<dbReference type="GO" id="GO:0016788">
    <property type="term" value="F:hydrolase activity, acting on ester bonds"/>
    <property type="evidence" value="ECO:0007669"/>
    <property type="project" value="UniProtKB-UniRule"/>
</dbReference>
<dbReference type="GO" id="GO:0004518">
    <property type="term" value="F:nuclease activity"/>
    <property type="evidence" value="ECO:0007669"/>
    <property type="project" value="UniProtKB-KW"/>
</dbReference>
<dbReference type="PANTHER" id="PTHR33317">
    <property type="entry name" value="POLYNUCLEOTIDYL TRANSFERASE, RIBONUCLEASE H-LIKE SUPERFAMILY PROTEIN"/>
    <property type="match status" value="1"/>
</dbReference>
<dbReference type="SMART" id="SM00732">
    <property type="entry name" value="YqgFc"/>
    <property type="match status" value="1"/>
</dbReference>
<dbReference type="InterPro" id="IPR037027">
    <property type="entry name" value="YqgF/RNaseH-like_dom_sf"/>
</dbReference>
<dbReference type="InterPro" id="IPR005227">
    <property type="entry name" value="YqgF"/>
</dbReference>
<evidence type="ECO:0000256" key="4">
    <source>
        <dbReference type="ARBA" id="ARBA00022801"/>
    </source>
</evidence>
<evidence type="ECO:0000256" key="2">
    <source>
        <dbReference type="ARBA" id="ARBA00022517"/>
    </source>
</evidence>
<evidence type="ECO:0000256" key="1">
    <source>
        <dbReference type="ARBA" id="ARBA00022490"/>
    </source>
</evidence>
<comment type="similarity">
    <text evidence="5">Belongs to the YqgF HJR family.</text>
</comment>
<dbReference type="EC" id="3.1.-.-" evidence="5"/>
<accession>A0A2T4VW99</accession>
<evidence type="ECO:0000256" key="3">
    <source>
        <dbReference type="ARBA" id="ARBA00022722"/>
    </source>
</evidence>
<comment type="subcellular location">
    <subcellularLocation>
        <location evidence="5">Cytoplasm</location>
    </subcellularLocation>
</comment>
<dbReference type="HAMAP" id="MF_00651">
    <property type="entry name" value="Nuclease_YqgF"/>
    <property type="match status" value="1"/>
</dbReference>
<dbReference type="Pfam" id="PF03652">
    <property type="entry name" value="RuvX"/>
    <property type="match status" value="1"/>
</dbReference>
<dbReference type="InterPro" id="IPR006641">
    <property type="entry name" value="YqgF/RNaseH-like_dom"/>
</dbReference>
<dbReference type="CDD" id="cd16964">
    <property type="entry name" value="YqgF"/>
    <property type="match status" value="1"/>
</dbReference>
<dbReference type="GO" id="GO:0000967">
    <property type="term" value="P:rRNA 5'-end processing"/>
    <property type="evidence" value="ECO:0007669"/>
    <property type="project" value="UniProtKB-UniRule"/>
</dbReference>
<keyword evidence="3 5" id="KW-0540">Nuclease</keyword>
<dbReference type="SUPFAM" id="SSF53098">
    <property type="entry name" value="Ribonuclease H-like"/>
    <property type="match status" value="1"/>
</dbReference>
<comment type="function">
    <text evidence="5">Could be a nuclease involved in processing of the 5'-end of pre-16S rRNA.</text>
</comment>
<dbReference type="GO" id="GO:0005829">
    <property type="term" value="C:cytosol"/>
    <property type="evidence" value="ECO:0007669"/>
    <property type="project" value="TreeGrafter"/>
</dbReference>
<dbReference type="InterPro" id="IPR012337">
    <property type="entry name" value="RNaseH-like_sf"/>
</dbReference>
<dbReference type="Proteomes" id="UP000240811">
    <property type="component" value="Unassembled WGS sequence"/>
</dbReference>
<keyword evidence="4 5" id="KW-0378">Hydrolase</keyword>